<evidence type="ECO:0000313" key="3">
    <source>
        <dbReference type="Proteomes" id="UP001597533"/>
    </source>
</evidence>
<comment type="caution">
    <text evidence="2">The sequence shown here is derived from an EMBL/GenBank/DDBJ whole genome shotgun (WGS) entry which is preliminary data.</text>
</comment>
<gene>
    <name evidence="2" type="ORF">ACFS5M_07925</name>
</gene>
<keyword evidence="3" id="KW-1185">Reference proteome</keyword>
<accession>A0ABW5WLJ8</accession>
<dbReference type="EC" id="2.4.-.-" evidence="2"/>
<evidence type="ECO:0000313" key="2">
    <source>
        <dbReference type="EMBL" id="MFD2823593.1"/>
    </source>
</evidence>
<dbReference type="RefSeq" id="WP_183487648.1">
    <property type="nucleotide sequence ID" value="NZ_JBHUOV010000002.1"/>
</dbReference>
<feature type="domain" description="Glycosyl transferase family 1" evidence="1">
    <location>
        <begin position="182"/>
        <end position="353"/>
    </location>
</feature>
<keyword evidence="2" id="KW-0328">Glycosyltransferase</keyword>
<dbReference type="Gene3D" id="3.40.50.2000">
    <property type="entry name" value="Glycogen Phosphorylase B"/>
    <property type="match status" value="2"/>
</dbReference>
<evidence type="ECO:0000259" key="1">
    <source>
        <dbReference type="Pfam" id="PF00534"/>
    </source>
</evidence>
<organism evidence="2 3">
    <name type="scientific">Lacinutrix iliipiscaria</name>
    <dbReference type="NCBI Taxonomy" id="1230532"/>
    <lineage>
        <taxon>Bacteria</taxon>
        <taxon>Pseudomonadati</taxon>
        <taxon>Bacteroidota</taxon>
        <taxon>Flavobacteriia</taxon>
        <taxon>Flavobacteriales</taxon>
        <taxon>Flavobacteriaceae</taxon>
        <taxon>Lacinutrix</taxon>
    </lineage>
</organism>
<dbReference type="InterPro" id="IPR001296">
    <property type="entry name" value="Glyco_trans_1"/>
</dbReference>
<dbReference type="SUPFAM" id="SSF53756">
    <property type="entry name" value="UDP-Glycosyltransferase/glycogen phosphorylase"/>
    <property type="match status" value="1"/>
</dbReference>
<dbReference type="Proteomes" id="UP001597533">
    <property type="component" value="Unassembled WGS sequence"/>
</dbReference>
<dbReference type="GO" id="GO:0016757">
    <property type="term" value="F:glycosyltransferase activity"/>
    <property type="evidence" value="ECO:0007669"/>
    <property type="project" value="UniProtKB-KW"/>
</dbReference>
<proteinExistence type="predicted"/>
<dbReference type="PANTHER" id="PTHR12526:SF630">
    <property type="entry name" value="GLYCOSYLTRANSFERASE"/>
    <property type="match status" value="1"/>
</dbReference>
<reference evidence="3" key="1">
    <citation type="journal article" date="2019" name="Int. J. Syst. Evol. Microbiol.">
        <title>The Global Catalogue of Microorganisms (GCM) 10K type strain sequencing project: providing services to taxonomists for standard genome sequencing and annotation.</title>
        <authorList>
            <consortium name="The Broad Institute Genomics Platform"/>
            <consortium name="The Broad Institute Genome Sequencing Center for Infectious Disease"/>
            <person name="Wu L."/>
            <person name="Ma J."/>
        </authorList>
    </citation>
    <scope>NUCLEOTIDE SEQUENCE [LARGE SCALE GENOMIC DNA]</scope>
    <source>
        <strain evidence="3">KCTC 32141</strain>
    </source>
</reference>
<name>A0ABW5WLJ8_9FLAO</name>
<dbReference type="PANTHER" id="PTHR12526">
    <property type="entry name" value="GLYCOSYLTRANSFERASE"/>
    <property type="match status" value="1"/>
</dbReference>
<dbReference type="Pfam" id="PF00534">
    <property type="entry name" value="Glycos_transf_1"/>
    <property type="match status" value="1"/>
</dbReference>
<protein>
    <submittedName>
        <fullName evidence="2">Glycosyltransferase</fullName>
        <ecNumber evidence="2">2.4.-.-</ecNumber>
    </submittedName>
</protein>
<sequence>MNNKKNIALFVASIGYGGTERVVSKLANELINYYNVTLVLIYNSIDLPIHDDVNIVCISDKEEHFDNSKWLKLSNFLRSALKYRKIIKEHEIDISISFLIKQNVINGFTKMLNPSLKTIISERCFPSKTYGLFGKQLVAFFYNKNDSLFSNSLHINADLQENFNVKIPAKVIYNPIYTQDQKPDFKAFNDAKENFKVISVGRLIPIKNQESLIQSIALLDPKTTLNLYGVGPLEEELKALSSTLKLTERIHFNGNSDTINQSILENHCLALTSLSEGFPNVILEAMSLGVPVVATNCMSGPLELLNDNIEITIDKGDFYKAKYGLLVNVDDTEGLAKAISYYREHEELRKKYSDLSFKKAKQYDISEIGNQLKNLIDAHLCVE</sequence>
<dbReference type="EMBL" id="JBHUOV010000002">
    <property type="protein sequence ID" value="MFD2823593.1"/>
    <property type="molecule type" value="Genomic_DNA"/>
</dbReference>
<keyword evidence="2" id="KW-0808">Transferase</keyword>